<feature type="transmembrane region" description="Helical" evidence="2">
    <location>
        <begin position="312"/>
        <end position="330"/>
    </location>
</feature>
<keyword evidence="2" id="KW-1133">Transmembrane helix</keyword>
<feature type="compositionally biased region" description="Polar residues" evidence="1">
    <location>
        <begin position="46"/>
        <end position="63"/>
    </location>
</feature>
<evidence type="ECO:0000313" key="3">
    <source>
        <dbReference type="EMBL" id="KAK1769870.1"/>
    </source>
</evidence>
<feature type="transmembrane region" description="Helical" evidence="2">
    <location>
        <begin position="350"/>
        <end position="368"/>
    </location>
</feature>
<dbReference type="GeneID" id="85307547"/>
<accession>A0AAJ0C4P0</accession>
<keyword evidence="2" id="KW-0472">Membrane</keyword>
<evidence type="ECO:0000256" key="1">
    <source>
        <dbReference type="SAM" id="MobiDB-lite"/>
    </source>
</evidence>
<feature type="region of interest" description="Disordered" evidence="1">
    <location>
        <begin position="39"/>
        <end position="95"/>
    </location>
</feature>
<dbReference type="EMBL" id="MU839001">
    <property type="protein sequence ID" value="KAK1769870.1"/>
    <property type="molecule type" value="Genomic_DNA"/>
</dbReference>
<gene>
    <name evidence="3" type="ORF">QBC33DRAFT_446196</name>
</gene>
<dbReference type="Proteomes" id="UP001244011">
    <property type="component" value="Unassembled WGS sequence"/>
</dbReference>
<protein>
    <submittedName>
        <fullName evidence="3">Uncharacterized protein</fullName>
    </submittedName>
</protein>
<feature type="compositionally biased region" description="Polar residues" evidence="1">
    <location>
        <begin position="82"/>
        <end position="93"/>
    </location>
</feature>
<evidence type="ECO:0000256" key="2">
    <source>
        <dbReference type="SAM" id="Phobius"/>
    </source>
</evidence>
<organism evidence="3 4">
    <name type="scientific">Phialemonium atrogriseum</name>
    <dbReference type="NCBI Taxonomy" id="1093897"/>
    <lineage>
        <taxon>Eukaryota</taxon>
        <taxon>Fungi</taxon>
        <taxon>Dikarya</taxon>
        <taxon>Ascomycota</taxon>
        <taxon>Pezizomycotina</taxon>
        <taxon>Sordariomycetes</taxon>
        <taxon>Sordariomycetidae</taxon>
        <taxon>Cephalothecales</taxon>
        <taxon>Cephalothecaceae</taxon>
        <taxon>Phialemonium</taxon>
    </lineage>
</organism>
<proteinExistence type="predicted"/>
<name>A0AAJ0C4P0_9PEZI</name>
<keyword evidence="4" id="KW-1185">Reference proteome</keyword>
<keyword evidence="2" id="KW-0812">Transmembrane</keyword>
<dbReference type="AlphaFoldDB" id="A0AAJ0C4P0"/>
<comment type="caution">
    <text evidence="3">The sequence shown here is derived from an EMBL/GenBank/DDBJ whole genome shotgun (WGS) entry which is preliminary data.</text>
</comment>
<reference evidence="3" key="1">
    <citation type="submission" date="2023-06" db="EMBL/GenBank/DDBJ databases">
        <title>Genome-scale phylogeny and comparative genomics of the fungal order Sordariales.</title>
        <authorList>
            <consortium name="Lawrence Berkeley National Laboratory"/>
            <person name="Hensen N."/>
            <person name="Bonometti L."/>
            <person name="Westerberg I."/>
            <person name="Brannstrom I.O."/>
            <person name="Guillou S."/>
            <person name="Cros-Aarteil S."/>
            <person name="Calhoun S."/>
            <person name="Haridas S."/>
            <person name="Kuo A."/>
            <person name="Mondo S."/>
            <person name="Pangilinan J."/>
            <person name="Riley R."/>
            <person name="Labutti K."/>
            <person name="Andreopoulos B."/>
            <person name="Lipzen A."/>
            <person name="Chen C."/>
            <person name="Yanf M."/>
            <person name="Daum C."/>
            <person name="Ng V."/>
            <person name="Clum A."/>
            <person name="Steindorff A."/>
            <person name="Ohm R."/>
            <person name="Martin F."/>
            <person name="Silar P."/>
            <person name="Natvig D."/>
            <person name="Lalanne C."/>
            <person name="Gautier V."/>
            <person name="Ament-Velasquez S.L."/>
            <person name="Kruys A."/>
            <person name="Hutchinson M.I."/>
            <person name="Powell A.J."/>
            <person name="Barry K."/>
            <person name="Miller A.N."/>
            <person name="Grigoriev I.V."/>
            <person name="Debuchy R."/>
            <person name="Gladieux P."/>
            <person name="Thoren M.H."/>
            <person name="Johannesson H."/>
        </authorList>
    </citation>
    <scope>NUCLEOTIDE SEQUENCE</scope>
    <source>
        <strain evidence="3">8032-3</strain>
    </source>
</reference>
<dbReference type="RefSeq" id="XP_060286083.1">
    <property type="nucleotide sequence ID" value="XM_060424360.1"/>
</dbReference>
<evidence type="ECO:0000313" key="4">
    <source>
        <dbReference type="Proteomes" id="UP001244011"/>
    </source>
</evidence>
<sequence length="446" mass="48347">MMRRALPPSPRAQLCQICETIYARNGLMGRRFFLTAEAGRHRAKSTKQSPSRTITAGVHSTSRTLRRVKQAQPVENPERATDINTSQPSQQQQNHREFADLASIATAVDRVTKAFLGQQGIPSEKTTLGALRACAQNDVKLLLDAATEPEAGINREGQSETAASHLLDLDSNGRRTGGKVATVKQQSSALRLQDVVDKMSEAAYTIITHPPVVITPRILAEYVSVQAQLSKPETLSHILALYASKPLPREVSGSVEYVERNPSKADNAVDADVAEKALDAAIEAKNLDAAVGIIENSYGAKAFVRSKLIKKALVPASVLAAAPVLTYAAASRLSYLQDSMDHGTATGVAFAGLLAYVGFTATIGLVAATTANDQMKRVTWAAGTPLRRRWIREDERAAFDKVACSFGFSEHQRFGEEEGAEFQALRQYTLRKGMILDAVELMEGMN</sequence>